<evidence type="ECO:0000256" key="2">
    <source>
        <dbReference type="ARBA" id="ARBA00022475"/>
    </source>
</evidence>
<keyword evidence="2" id="KW-1003">Cell membrane</keyword>
<keyword evidence="3" id="KW-0812">Transmembrane</keyword>
<dbReference type="AlphaFoldDB" id="A0A0D8IE89"/>
<evidence type="ECO:0000313" key="7">
    <source>
        <dbReference type="Proteomes" id="UP000035704"/>
    </source>
</evidence>
<dbReference type="RefSeq" id="WP_044823111.1">
    <property type="nucleotide sequence ID" value="NZ_CP009687.1"/>
</dbReference>
<dbReference type="GO" id="GO:0005886">
    <property type="term" value="C:plasma membrane"/>
    <property type="evidence" value="ECO:0007669"/>
    <property type="project" value="UniProtKB-ARBA"/>
</dbReference>
<dbReference type="OrthoDB" id="1952270at2"/>
<name>A0A0D8IE89_9CLOT</name>
<dbReference type="KEGG" id="cace:CACET_c05190"/>
<organism evidence="6 7">
    <name type="scientific">Clostridium aceticum</name>
    <dbReference type="NCBI Taxonomy" id="84022"/>
    <lineage>
        <taxon>Bacteria</taxon>
        <taxon>Bacillati</taxon>
        <taxon>Bacillota</taxon>
        <taxon>Clostridia</taxon>
        <taxon>Eubacteriales</taxon>
        <taxon>Clostridiaceae</taxon>
        <taxon>Clostridium</taxon>
    </lineage>
</organism>
<comment type="subcellular location">
    <subcellularLocation>
        <location evidence="1">Membrane</location>
        <topology evidence="1">Multi-pass membrane protein</topology>
    </subcellularLocation>
</comment>
<keyword evidence="4" id="KW-1133">Transmembrane helix</keyword>
<dbReference type="PATRIC" id="fig|84022.5.peg.1572"/>
<dbReference type="CDD" id="cd16914">
    <property type="entry name" value="EcfT"/>
    <property type="match status" value="1"/>
</dbReference>
<dbReference type="STRING" id="84022.CACET_c05190"/>
<evidence type="ECO:0000256" key="4">
    <source>
        <dbReference type="ARBA" id="ARBA00022989"/>
    </source>
</evidence>
<dbReference type="InterPro" id="IPR051611">
    <property type="entry name" value="ECF_transporter_component"/>
</dbReference>
<dbReference type="PANTHER" id="PTHR34857">
    <property type="entry name" value="SLL0384 PROTEIN"/>
    <property type="match status" value="1"/>
</dbReference>
<evidence type="ECO:0000256" key="5">
    <source>
        <dbReference type="ARBA" id="ARBA00023136"/>
    </source>
</evidence>
<keyword evidence="5" id="KW-0472">Membrane</keyword>
<gene>
    <name evidence="6" type="primary">cbiQ1</name>
    <name evidence="6" type="ORF">CACET_c05190</name>
</gene>
<evidence type="ECO:0000256" key="3">
    <source>
        <dbReference type="ARBA" id="ARBA00022692"/>
    </source>
</evidence>
<accession>A0A0D8IE89</accession>
<dbReference type="Pfam" id="PF02361">
    <property type="entry name" value="CbiQ"/>
    <property type="match status" value="1"/>
</dbReference>
<keyword evidence="7" id="KW-1185">Reference proteome</keyword>
<dbReference type="Proteomes" id="UP000035704">
    <property type="component" value="Chromosome"/>
</dbReference>
<dbReference type="InterPro" id="IPR003339">
    <property type="entry name" value="ABC/ECF_trnsptr_transmembrane"/>
</dbReference>
<proteinExistence type="predicted"/>
<reference evidence="6 7" key="1">
    <citation type="submission" date="2014-10" db="EMBL/GenBank/DDBJ databases">
        <title>Genome sequence of Clostridium aceticum DSM 1496.</title>
        <authorList>
            <person name="Poehlein A."/>
            <person name="Schiel-Bengelsdorf B."/>
            <person name="Gottschalk G."/>
            <person name="Duerre P."/>
            <person name="Daniel R."/>
        </authorList>
    </citation>
    <scope>NUCLEOTIDE SEQUENCE [LARGE SCALE GENOMIC DNA]</scope>
    <source>
        <strain evidence="6 7">DSM 1496</strain>
    </source>
</reference>
<evidence type="ECO:0000256" key="1">
    <source>
        <dbReference type="ARBA" id="ARBA00004141"/>
    </source>
</evidence>
<dbReference type="PANTHER" id="PTHR34857:SF2">
    <property type="entry name" value="SLL0384 PROTEIN"/>
    <property type="match status" value="1"/>
</dbReference>
<sequence length="237" mass="26827">MHLADIDQISNNGESLLHKARALSKIALTFFLLSSFIIANDFVRLGCLMAILFLLFILGKIPLKQVVHLALYPAFFSIIFALISAQQSWRLGIVVIMKAVGAALTMLLLITTTPYIDIFALLSLFIPNLLVDIFLFTYRSFFILFHKIQNLIKSIRLRGGYKPFNLWVNLKSVAGILGVLIMHSFEMSERMYKVYTLRGYKGKIPLTVEIFPLKAIDYIMIITGAVILVGTVIPWRI</sequence>
<protein>
    <submittedName>
        <fullName evidence="6">Cobalt ABC transport system permease protein CbiQ</fullName>
    </submittedName>
</protein>
<evidence type="ECO:0000313" key="6">
    <source>
        <dbReference type="EMBL" id="AKL94029.1"/>
    </source>
</evidence>
<dbReference type="EMBL" id="CP009687">
    <property type="protein sequence ID" value="AKL94029.1"/>
    <property type="molecule type" value="Genomic_DNA"/>
</dbReference>